<dbReference type="InterPro" id="IPR000595">
    <property type="entry name" value="cNMP-bd_dom"/>
</dbReference>
<name>A0AAE0G814_9CHLO</name>
<evidence type="ECO:0000256" key="7">
    <source>
        <dbReference type="ARBA" id="ARBA00022958"/>
    </source>
</evidence>
<dbReference type="SMART" id="SM00015">
    <property type="entry name" value="IQ"/>
    <property type="match status" value="1"/>
</dbReference>
<dbReference type="SUPFAM" id="SSF51206">
    <property type="entry name" value="cAMP-binding domain-like"/>
    <property type="match status" value="1"/>
</dbReference>
<dbReference type="GO" id="GO:0005249">
    <property type="term" value="F:voltage-gated potassium channel activity"/>
    <property type="evidence" value="ECO:0007669"/>
    <property type="project" value="InterPro"/>
</dbReference>
<dbReference type="GO" id="GO:0042391">
    <property type="term" value="P:regulation of membrane potential"/>
    <property type="evidence" value="ECO:0007669"/>
    <property type="project" value="TreeGrafter"/>
</dbReference>
<dbReference type="Pfam" id="PF00027">
    <property type="entry name" value="cNMP_binding"/>
    <property type="match status" value="1"/>
</dbReference>
<dbReference type="PANTHER" id="PTHR10217">
    <property type="entry name" value="VOLTAGE AND LIGAND GATED POTASSIUM CHANNEL"/>
    <property type="match status" value="1"/>
</dbReference>
<comment type="caution">
    <text evidence="15">The sequence shown here is derived from an EMBL/GenBank/DDBJ whole genome shotgun (WGS) entry which is preliminary data.</text>
</comment>
<feature type="domain" description="Cyclic nucleotide-binding" evidence="14">
    <location>
        <begin position="584"/>
        <end position="694"/>
    </location>
</feature>
<dbReference type="PROSITE" id="PS50096">
    <property type="entry name" value="IQ"/>
    <property type="match status" value="1"/>
</dbReference>
<evidence type="ECO:0000256" key="13">
    <source>
        <dbReference type="SAM" id="Phobius"/>
    </source>
</evidence>
<evidence type="ECO:0000313" key="16">
    <source>
        <dbReference type="Proteomes" id="UP001190700"/>
    </source>
</evidence>
<keyword evidence="2" id="KW-0813">Transport</keyword>
<evidence type="ECO:0000256" key="5">
    <source>
        <dbReference type="ARBA" id="ARBA00022826"/>
    </source>
</evidence>
<feature type="compositionally biased region" description="Polar residues" evidence="12">
    <location>
        <begin position="23"/>
        <end position="35"/>
    </location>
</feature>
<keyword evidence="6" id="KW-0851">Voltage-gated channel</keyword>
<dbReference type="PROSITE" id="PS50042">
    <property type="entry name" value="CNMP_BINDING_3"/>
    <property type="match status" value="1"/>
</dbReference>
<feature type="transmembrane region" description="Helical" evidence="13">
    <location>
        <begin position="249"/>
        <end position="269"/>
    </location>
</feature>
<evidence type="ECO:0000259" key="14">
    <source>
        <dbReference type="PROSITE" id="PS50042"/>
    </source>
</evidence>
<feature type="transmembrane region" description="Helical" evidence="13">
    <location>
        <begin position="318"/>
        <end position="339"/>
    </location>
</feature>
<keyword evidence="16" id="KW-1185">Reference proteome</keyword>
<dbReference type="EMBL" id="LGRX02008611">
    <property type="protein sequence ID" value="KAK3273174.1"/>
    <property type="molecule type" value="Genomic_DNA"/>
</dbReference>
<dbReference type="SUPFAM" id="SSF81324">
    <property type="entry name" value="Voltage-gated potassium channels"/>
    <property type="match status" value="1"/>
</dbReference>
<evidence type="ECO:0000256" key="9">
    <source>
        <dbReference type="ARBA" id="ARBA00023065"/>
    </source>
</evidence>
<sequence length="816" mass="91942">MARKLRRTILGRKLARPFGGENYSESESELSTMKQHTAEERPGRLSLVNAKAFDRVPSRSPEPTHKQRDVNVERERRRSSMETLTLQVNGADSEPKASPAKASLDTQQKIQTPKERTPPSNLSSIFSNTSAVLTGTSKVWARQMPSSADIVNKIGGSAESVVRLSKSGVSKISTDVSRISSKTATAMAANTADAVGSVAKLGGQAAKTAVAVAADASHTMRGVQYSSDGTTSYSNTLDPKSKFFRTWDCITTLLLVFTAIVTPYEVAFMRSKIDALFFFNRFVDSCFLLDMIFCFFLPYQKMDGAWETRLNLIARHYALSWFPVDVVSVFPFDLLGIFMDNEDTSKLKVIRIVRLLRLAKLLRVLRAGRVFQRWESSVAVDYAMLELCKFILITIVTAHWLACAWHLIKVLEKDIGKEEMMDDYDSDSENDVALNWINNYAWIDGDARSSEKYLTSFYWSVATFSTLGYGDVVPTTDTERLFVILATVMGASVYAYIIGASCGIVAGMGERTTLFYKKMDLLNAMMRDKQLPQPLRVRLRDYFRFRHSSSSINEAHDLLLDMSPALRGQVTREVHERWISQVPFFRDLDQSFHTSLALCLNSEHFSANEEVIRQNEWNVTMFIVEKGMVACKGRLHTSGTTFGVDMLEGEQRRTYSAGTLCNTVCLALKRNALSTILQSYPEIKGKLRRVAVRMMVRDRVLMYAKAIRSSIGSGHVAKTLEGMFETDAKSMMYVHKFGLLKETDPEGYDKLVKSCIHLQTCFRGFFVRKRFRNMQTHMSNANSTSEVALLKVVHKLDLGAYLQLMDKEKVDANVLR</sequence>
<comment type="subcellular location">
    <subcellularLocation>
        <location evidence="1">Membrane</location>
        <topology evidence="1">Multi-pass membrane protein</topology>
    </subcellularLocation>
</comment>
<proteinExistence type="predicted"/>
<feature type="transmembrane region" description="Helical" evidence="13">
    <location>
        <begin position="275"/>
        <end position="297"/>
    </location>
</feature>
<dbReference type="InterPro" id="IPR003938">
    <property type="entry name" value="K_chnl_volt-dep_EAG/ELK/ERG"/>
</dbReference>
<keyword evidence="3" id="KW-0633">Potassium transport</keyword>
<evidence type="ECO:0000256" key="3">
    <source>
        <dbReference type="ARBA" id="ARBA00022538"/>
    </source>
</evidence>
<dbReference type="PRINTS" id="PR01463">
    <property type="entry name" value="EAGCHANLFMLY"/>
</dbReference>
<dbReference type="AlphaFoldDB" id="A0AAE0G814"/>
<feature type="transmembrane region" description="Helical" evidence="13">
    <location>
        <begin position="390"/>
        <end position="411"/>
    </location>
</feature>
<evidence type="ECO:0000256" key="10">
    <source>
        <dbReference type="ARBA" id="ARBA00023136"/>
    </source>
</evidence>
<keyword evidence="9" id="KW-0406">Ion transport</keyword>
<dbReference type="SMART" id="SM00100">
    <property type="entry name" value="cNMP"/>
    <property type="match status" value="1"/>
</dbReference>
<keyword evidence="4 13" id="KW-0812">Transmembrane</keyword>
<reference evidence="15 16" key="1">
    <citation type="journal article" date="2015" name="Genome Biol. Evol.">
        <title>Comparative Genomics of a Bacterivorous Green Alga Reveals Evolutionary Causalities and Consequences of Phago-Mixotrophic Mode of Nutrition.</title>
        <authorList>
            <person name="Burns J.A."/>
            <person name="Paasch A."/>
            <person name="Narechania A."/>
            <person name="Kim E."/>
        </authorList>
    </citation>
    <scope>NUCLEOTIDE SEQUENCE [LARGE SCALE GENOMIC DNA]</scope>
    <source>
        <strain evidence="15 16">PLY_AMNH</strain>
    </source>
</reference>
<dbReference type="InterPro" id="IPR050818">
    <property type="entry name" value="KCNH_animal-type"/>
</dbReference>
<dbReference type="InterPro" id="IPR018490">
    <property type="entry name" value="cNMP-bd_dom_sf"/>
</dbReference>
<dbReference type="GO" id="GO:0005886">
    <property type="term" value="C:plasma membrane"/>
    <property type="evidence" value="ECO:0007669"/>
    <property type="project" value="TreeGrafter"/>
</dbReference>
<dbReference type="CDD" id="cd00038">
    <property type="entry name" value="CAP_ED"/>
    <property type="match status" value="1"/>
</dbReference>
<dbReference type="Gene3D" id="2.60.120.10">
    <property type="entry name" value="Jelly Rolls"/>
    <property type="match status" value="1"/>
</dbReference>
<keyword evidence="5" id="KW-0631">Potassium channel</keyword>
<dbReference type="InterPro" id="IPR000048">
    <property type="entry name" value="IQ_motif_EF-hand-BS"/>
</dbReference>
<keyword evidence="11" id="KW-0407">Ion channel</keyword>
<protein>
    <recommendedName>
        <fullName evidence="14">Cyclic nucleotide-binding domain-containing protein</fullName>
    </recommendedName>
</protein>
<evidence type="ECO:0000256" key="1">
    <source>
        <dbReference type="ARBA" id="ARBA00004141"/>
    </source>
</evidence>
<feature type="transmembrane region" description="Helical" evidence="13">
    <location>
        <begin position="482"/>
        <end position="509"/>
    </location>
</feature>
<feature type="compositionally biased region" description="Basic and acidic residues" evidence="12">
    <location>
        <begin position="52"/>
        <end position="80"/>
    </location>
</feature>
<accession>A0AAE0G814</accession>
<keyword evidence="8 13" id="KW-1133">Transmembrane helix</keyword>
<dbReference type="InterPro" id="IPR005821">
    <property type="entry name" value="Ion_trans_dom"/>
</dbReference>
<dbReference type="PANTHER" id="PTHR10217:SF435">
    <property type="entry name" value="POTASSIUM VOLTAGE-GATED CHANNEL PROTEIN EAG"/>
    <property type="match status" value="1"/>
</dbReference>
<dbReference type="Gene3D" id="1.10.287.630">
    <property type="entry name" value="Helix hairpin bin"/>
    <property type="match status" value="1"/>
</dbReference>
<dbReference type="InterPro" id="IPR014710">
    <property type="entry name" value="RmlC-like_jellyroll"/>
</dbReference>
<evidence type="ECO:0000256" key="6">
    <source>
        <dbReference type="ARBA" id="ARBA00022882"/>
    </source>
</evidence>
<evidence type="ECO:0000256" key="4">
    <source>
        <dbReference type="ARBA" id="ARBA00022692"/>
    </source>
</evidence>
<dbReference type="Pfam" id="PF00520">
    <property type="entry name" value="Ion_trans"/>
    <property type="match status" value="1"/>
</dbReference>
<evidence type="ECO:0000256" key="11">
    <source>
        <dbReference type="ARBA" id="ARBA00023303"/>
    </source>
</evidence>
<evidence type="ECO:0000256" key="12">
    <source>
        <dbReference type="SAM" id="MobiDB-lite"/>
    </source>
</evidence>
<evidence type="ECO:0000256" key="2">
    <source>
        <dbReference type="ARBA" id="ARBA00022448"/>
    </source>
</evidence>
<feature type="compositionally biased region" description="Polar residues" evidence="12">
    <location>
        <begin position="81"/>
        <end position="90"/>
    </location>
</feature>
<dbReference type="GO" id="GO:0034702">
    <property type="term" value="C:monoatomic ion channel complex"/>
    <property type="evidence" value="ECO:0007669"/>
    <property type="project" value="UniProtKB-KW"/>
</dbReference>
<evidence type="ECO:0000313" key="15">
    <source>
        <dbReference type="EMBL" id="KAK3273174.1"/>
    </source>
</evidence>
<dbReference type="Proteomes" id="UP001190700">
    <property type="component" value="Unassembled WGS sequence"/>
</dbReference>
<feature type="non-terminal residue" evidence="15">
    <location>
        <position position="816"/>
    </location>
</feature>
<keyword evidence="7" id="KW-0630">Potassium</keyword>
<feature type="compositionally biased region" description="Basic residues" evidence="12">
    <location>
        <begin position="1"/>
        <end position="15"/>
    </location>
</feature>
<evidence type="ECO:0000256" key="8">
    <source>
        <dbReference type="ARBA" id="ARBA00022989"/>
    </source>
</evidence>
<gene>
    <name evidence="15" type="ORF">CYMTET_18566</name>
</gene>
<dbReference type="Gene3D" id="1.10.287.70">
    <property type="match status" value="1"/>
</dbReference>
<organism evidence="15 16">
    <name type="scientific">Cymbomonas tetramitiformis</name>
    <dbReference type="NCBI Taxonomy" id="36881"/>
    <lineage>
        <taxon>Eukaryota</taxon>
        <taxon>Viridiplantae</taxon>
        <taxon>Chlorophyta</taxon>
        <taxon>Pyramimonadophyceae</taxon>
        <taxon>Pyramimonadales</taxon>
        <taxon>Pyramimonadaceae</taxon>
        <taxon>Cymbomonas</taxon>
    </lineage>
</organism>
<keyword evidence="10 13" id="KW-0472">Membrane</keyword>
<feature type="region of interest" description="Disordered" evidence="12">
    <location>
        <begin position="1"/>
        <end position="123"/>
    </location>
</feature>